<keyword evidence="3" id="KW-1133">Transmembrane helix</keyword>
<comment type="caution">
    <text evidence="6">The sequence shown here is derived from an EMBL/GenBank/DDBJ whole genome shotgun (WGS) entry which is preliminary data.</text>
</comment>
<feature type="compositionally biased region" description="Low complexity" evidence="5">
    <location>
        <begin position="471"/>
        <end position="513"/>
    </location>
</feature>
<dbReference type="GO" id="GO:0006884">
    <property type="term" value="P:cell volume homeostasis"/>
    <property type="evidence" value="ECO:0007669"/>
    <property type="project" value="TreeGrafter"/>
</dbReference>
<keyword evidence="4" id="KW-0472">Membrane</keyword>
<dbReference type="GO" id="GO:0055075">
    <property type="term" value="P:potassium ion homeostasis"/>
    <property type="evidence" value="ECO:0007669"/>
    <property type="project" value="TreeGrafter"/>
</dbReference>
<sequence>KHLLRDDVGPAAATHAANRAFARPPSFRTPGALYILGHVIKGDFARQVAECKRQQDLWLRYVDVMQIKAFVSLTIAETERRESTAFASCSRGALSADDITSFSAPDLSYLHHSVGAGPFLIVQTSGLGGMKPNIVVLSSFDLVDHYRRKSFLDRRNSYPDAPPEDANAGLHLRINMIESLPTDGIKAESPIDILDYMGIIEDALALNKAVAIGHGFENFSPYLHANKTGAGSAGGRAERQKRYIDLWPIQMTLQDGSTNFNMYTMVLQMGCVLQMVKQWKQGYDLRVNVFVERESEAAGEKARVHALLDVLRIRADLTVLWLEGEVDLAAEIAEVARKPRDAHRDVCRPETPRPRGSGRGTFSAAGSPPPGVGDVAATGRPDAGTPLTFPGSARTAAGSASENRGPQPRRPARTYAAAGPGPPTDFSMIRSKVPLPDSRAMLRDMEDDSDYGDGGLGGETERAAGCEGPPEDANGADAADDGAPWRAGPRGARARALLRGGRQPAARPAASAADGGGGGAVDFNTLPSDAQHRIINKLIRRHSTSESGTAIVFTSLPAPDPGASRDVAKAEKWLRDLHALVGGLEHDGVPVLAIHGVHMTVTSNL</sequence>
<feature type="compositionally biased region" description="Basic and acidic residues" evidence="5">
    <location>
        <begin position="338"/>
        <end position="353"/>
    </location>
</feature>
<evidence type="ECO:0000256" key="3">
    <source>
        <dbReference type="ARBA" id="ARBA00022989"/>
    </source>
</evidence>
<evidence type="ECO:0000313" key="6">
    <source>
        <dbReference type="EMBL" id="KAG5463754.1"/>
    </source>
</evidence>
<accession>A0A8H8A228</accession>
<dbReference type="GO" id="GO:0005774">
    <property type="term" value="C:vacuolar membrane"/>
    <property type="evidence" value="ECO:0007669"/>
    <property type="project" value="TreeGrafter"/>
</dbReference>
<dbReference type="GO" id="GO:0055064">
    <property type="term" value="P:chloride ion homeostasis"/>
    <property type="evidence" value="ECO:0007669"/>
    <property type="project" value="TreeGrafter"/>
</dbReference>
<feature type="region of interest" description="Disordered" evidence="5">
    <location>
        <begin position="338"/>
        <end position="430"/>
    </location>
</feature>
<proteinExistence type="predicted"/>
<dbReference type="GO" id="GO:0015379">
    <property type="term" value="F:potassium:chloride symporter activity"/>
    <property type="evidence" value="ECO:0007669"/>
    <property type="project" value="TreeGrafter"/>
</dbReference>
<organism evidence="6 7">
    <name type="scientific">Olpidium bornovanus</name>
    <dbReference type="NCBI Taxonomy" id="278681"/>
    <lineage>
        <taxon>Eukaryota</taxon>
        <taxon>Fungi</taxon>
        <taxon>Fungi incertae sedis</taxon>
        <taxon>Olpidiomycota</taxon>
        <taxon>Olpidiomycotina</taxon>
        <taxon>Olpidiomycetes</taxon>
        <taxon>Olpidiales</taxon>
        <taxon>Olpidiaceae</taxon>
        <taxon>Olpidium</taxon>
    </lineage>
</organism>
<gene>
    <name evidence="6" type="ORF">BJ554DRAFT_2175</name>
</gene>
<keyword evidence="2" id="KW-0812">Transmembrane</keyword>
<evidence type="ECO:0000256" key="4">
    <source>
        <dbReference type="ARBA" id="ARBA00023136"/>
    </source>
</evidence>
<dbReference type="Proteomes" id="UP000673691">
    <property type="component" value="Unassembled WGS sequence"/>
</dbReference>
<reference evidence="6 7" key="1">
    <citation type="journal article" name="Sci. Rep.">
        <title>Genome-scale phylogenetic analyses confirm Olpidium as the closest living zoosporic fungus to the non-flagellated, terrestrial fungi.</title>
        <authorList>
            <person name="Chang Y."/>
            <person name="Rochon D."/>
            <person name="Sekimoto S."/>
            <person name="Wang Y."/>
            <person name="Chovatia M."/>
            <person name="Sandor L."/>
            <person name="Salamov A."/>
            <person name="Grigoriev I.V."/>
            <person name="Stajich J.E."/>
            <person name="Spatafora J.W."/>
        </authorList>
    </citation>
    <scope>NUCLEOTIDE SEQUENCE [LARGE SCALE GENOMIC DNA]</scope>
    <source>
        <strain evidence="6">S191</strain>
    </source>
</reference>
<evidence type="ECO:0000313" key="7">
    <source>
        <dbReference type="Proteomes" id="UP000673691"/>
    </source>
</evidence>
<evidence type="ECO:0008006" key="8">
    <source>
        <dbReference type="Google" id="ProtNLM"/>
    </source>
</evidence>
<evidence type="ECO:0000256" key="1">
    <source>
        <dbReference type="ARBA" id="ARBA00004141"/>
    </source>
</evidence>
<dbReference type="InterPro" id="IPR004842">
    <property type="entry name" value="SLC12A_fam"/>
</dbReference>
<name>A0A8H8A228_9FUNG</name>
<evidence type="ECO:0000256" key="2">
    <source>
        <dbReference type="ARBA" id="ARBA00022692"/>
    </source>
</evidence>
<feature type="region of interest" description="Disordered" evidence="5">
    <location>
        <begin position="444"/>
        <end position="520"/>
    </location>
</feature>
<keyword evidence="7" id="KW-1185">Reference proteome</keyword>
<feature type="non-terminal residue" evidence="6">
    <location>
        <position position="1"/>
    </location>
</feature>
<dbReference type="OrthoDB" id="2020542at2759"/>
<comment type="subcellular location">
    <subcellularLocation>
        <location evidence="1">Membrane</location>
        <topology evidence="1">Multi-pass membrane protein</topology>
    </subcellularLocation>
</comment>
<dbReference type="AlphaFoldDB" id="A0A8H8A228"/>
<dbReference type="PANTHER" id="PTHR11827">
    <property type="entry name" value="SOLUTE CARRIER FAMILY 12, CATION COTRANSPORTERS"/>
    <property type="match status" value="1"/>
</dbReference>
<dbReference type="GO" id="GO:0034486">
    <property type="term" value="P:vacuolar transmembrane transport"/>
    <property type="evidence" value="ECO:0007669"/>
    <property type="project" value="TreeGrafter"/>
</dbReference>
<dbReference type="PANTHER" id="PTHR11827:SF72">
    <property type="entry name" value="GH08340P"/>
    <property type="match status" value="1"/>
</dbReference>
<evidence type="ECO:0000256" key="5">
    <source>
        <dbReference type="SAM" id="MobiDB-lite"/>
    </source>
</evidence>
<protein>
    <recommendedName>
        <fullName evidence="8">SLC12A transporter C-terminal domain-containing protein</fullName>
    </recommendedName>
</protein>
<dbReference type="EMBL" id="JAEFCI010000122">
    <property type="protein sequence ID" value="KAG5463754.1"/>
    <property type="molecule type" value="Genomic_DNA"/>
</dbReference>